<gene>
    <name evidence="2" type="ORF">OH76DRAFT_1411472</name>
</gene>
<feature type="transmembrane region" description="Helical" evidence="1">
    <location>
        <begin position="290"/>
        <end position="319"/>
    </location>
</feature>
<keyword evidence="1" id="KW-1133">Transmembrane helix</keyword>
<feature type="transmembrane region" description="Helical" evidence="1">
    <location>
        <begin position="247"/>
        <end position="270"/>
    </location>
</feature>
<keyword evidence="1" id="KW-0812">Transmembrane</keyword>
<evidence type="ECO:0000313" key="2">
    <source>
        <dbReference type="EMBL" id="RDX42090.1"/>
    </source>
</evidence>
<dbReference type="Proteomes" id="UP000256964">
    <property type="component" value="Unassembled WGS sequence"/>
</dbReference>
<organism evidence="2 3">
    <name type="scientific">Lentinus brumalis</name>
    <dbReference type="NCBI Taxonomy" id="2498619"/>
    <lineage>
        <taxon>Eukaryota</taxon>
        <taxon>Fungi</taxon>
        <taxon>Dikarya</taxon>
        <taxon>Basidiomycota</taxon>
        <taxon>Agaricomycotina</taxon>
        <taxon>Agaricomycetes</taxon>
        <taxon>Polyporales</taxon>
        <taxon>Polyporaceae</taxon>
        <taxon>Lentinus</taxon>
    </lineage>
</organism>
<evidence type="ECO:0008006" key="4">
    <source>
        <dbReference type="Google" id="ProtNLM"/>
    </source>
</evidence>
<dbReference type="AlphaFoldDB" id="A0A371CP56"/>
<reference evidence="2 3" key="1">
    <citation type="journal article" date="2018" name="Biotechnol. Biofuels">
        <title>Integrative visual omics of the white-rot fungus Polyporus brumalis exposes the biotechnological potential of its oxidative enzymes for delignifying raw plant biomass.</title>
        <authorList>
            <person name="Miyauchi S."/>
            <person name="Rancon A."/>
            <person name="Drula E."/>
            <person name="Hage H."/>
            <person name="Chaduli D."/>
            <person name="Favel A."/>
            <person name="Grisel S."/>
            <person name="Henrissat B."/>
            <person name="Herpoel-Gimbert I."/>
            <person name="Ruiz-Duenas F.J."/>
            <person name="Chevret D."/>
            <person name="Hainaut M."/>
            <person name="Lin J."/>
            <person name="Wang M."/>
            <person name="Pangilinan J."/>
            <person name="Lipzen A."/>
            <person name="Lesage-Meessen L."/>
            <person name="Navarro D."/>
            <person name="Riley R."/>
            <person name="Grigoriev I.V."/>
            <person name="Zhou S."/>
            <person name="Raouche S."/>
            <person name="Rosso M.N."/>
        </authorList>
    </citation>
    <scope>NUCLEOTIDE SEQUENCE [LARGE SCALE GENOMIC DNA]</scope>
    <source>
        <strain evidence="2 3">BRFM 1820</strain>
    </source>
</reference>
<name>A0A371CP56_9APHY</name>
<feature type="transmembrane region" description="Helical" evidence="1">
    <location>
        <begin position="124"/>
        <end position="144"/>
    </location>
</feature>
<feature type="transmembrane region" description="Helical" evidence="1">
    <location>
        <begin position="63"/>
        <end position="86"/>
    </location>
</feature>
<sequence>MDPTCVDDPTLNFVIGQTLSHGQQIVNVATMATVFGIATCLAIASVYILIARGVKGRSAALQLATILVLYTSTAVFVGAVLCVTFGNVNLTEATANALLNCDVDAISDSAFFSLELLGIRTSCIQTGTLVVNIIVGDAVVWWRVYMLWAGVKAKRVILGVSVMLLTATFAFSVVDTCGVCDFYPSIHRTTPEPGALFAGTTFGVVAACMSLVTNVVATCFTAYRAWVHVRSRKHFSQMFTLTGAEQILILVAESGFAYSAIWIVVVVWQGGENNLDIYMATEESMSGRSFWVVVGYFVNGGLVPVIAIYPMFIILMVALKRKCQPDWNHMVPTQIRFESQPPTASPGPLTAQGGLFNSSTRGLSLSSSSVMEACTSNSDLSLEELGKDVELREGCPDV</sequence>
<feature type="transmembrane region" description="Helical" evidence="1">
    <location>
        <begin position="156"/>
        <end position="174"/>
    </location>
</feature>
<evidence type="ECO:0000313" key="3">
    <source>
        <dbReference type="Proteomes" id="UP000256964"/>
    </source>
</evidence>
<dbReference type="EMBL" id="KZ857493">
    <property type="protein sequence ID" value="RDX42090.1"/>
    <property type="molecule type" value="Genomic_DNA"/>
</dbReference>
<proteinExistence type="predicted"/>
<feature type="transmembrane region" description="Helical" evidence="1">
    <location>
        <begin position="194"/>
        <end position="226"/>
    </location>
</feature>
<accession>A0A371CP56</accession>
<keyword evidence="1" id="KW-0472">Membrane</keyword>
<protein>
    <recommendedName>
        <fullName evidence="4">G-protein coupled receptors family 1 profile domain-containing protein</fullName>
    </recommendedName>
</protein>
<keyword evidence="3" id="KW-1185">Reference proteome</keyword>
<feature type="transmembrane region" description="Helical" evidence="1">
    <location>
        <begin position="28"/>
        <end position="51"/>
    </location>
</feature>
<dbReference type="OrthoDB" id="2757163at2759"/>
<evidence type="ECO:0000256" key="1">
    <source>
        <dbReference type="SAM" id="Phobius"/>
    </source>
</evidence>